<dbReference type="PANTHER" id="PTHR11076">
    <property type="entry name" value="DNA REPAIR POLYMERASE UMUC / TRANSFERASE FAMILY MEMBER"/>
    <property type="match status" value="1"/>
</dbReference>
<dbReference type="GO" id="GO:0009432">
    <property type="term" value="P:SOS response"/>
    <property type="evidence" value="ECO:0007669"/>
    <property type="project" value="TreeGrafter"/>
</dbReference>
<dbReference type="InterPro" id="IPR043128">
    <property type="entry name" value="Rev_trsase/Diguanyl_cyclase"/>
</dbReference>
<dbReference type="PANTHER" id="PTHR11076:SF34">
    <property type="entry name" value="PROTEIN UMUC"/>
    <property type="match status" value="1"/>
</dbReference>
<evidence type="ECO:0000313" key="3">
    <source>
        <dbReference type="EMBL" id="WAT93613.1"/>
    </source>
</evidence>
<evidence type="ECO:0000259" key="2">
    <source>
        <dbReference type="PROSITE" id="PS50173"/>
    </source>
</evidence>
<organism evidence="3 4">
    <name type="scientific">Vibrio parahaemolyticus</name>
    <dbReference type="NCBI Taxonomy" id="670"/>
    <lineage>
        <taxon>Bacteria</taxon>
        <taxon>Pseudomonadati</taxon>
        <taxon>Pseudomonadota</taxon>
        <taxon>Gammaproteobacteria</taxon>
        <taxon>Vibrionales</taxon>
        <taxon>Vibrionaceae</taxon>
        <taxon>Vibrio</taxon>
    </lineage>
</organism>
<accession>A0AA47LAE8</accession>
<protein>
    <submittedName>
        <fullName evidence="3">Nucleotidyltransferase</fullName>
    </submittedName>
</protein>
<evidence type="ECO:0000256" key="1">
    <source>
        <dbReference type="ARBA" id="ARBA00010945"/>
    </source>
</evidence>
<evidence type="ECO:0000313" key="4">
    <source>
        <dbReference type="Proteomes" id="UP001156560"/>
    </source>
</evidence>
<proteinExistence type="inferred from homology"/>
<dbReference type="GO" id="GO:0006281">
    <property type="term" value="P:DNA repair"/>
    <property type="evidence" value="ECO:0007669"/>
    <property type="project" value="InterPro"/>
</dbReference>
<dbReference type="InterPro" id="IPR017961">
    <property type="entry name" value="DNA_pol_Y-fam_little_finger"/>
</dbReference>
<dbReference type="InterPro" id="IPR050116">
    <property type="entry name" value="DNA_polymerase-Y"/>
</dbReference>
<dbReference type="Gene3D" id="3.30.70.270">
    <property type="match status" value="1"/>
</dbReference>
<dbReference type="Pfam" id="PF00817">
    <property type="entry name" value="IMS"/>
    <property type="match status" value="1"/>
</dbReference>
<dbReference type="Pfam" id="PF11799">
    <property type="entry name" value="IMS_C"/>
    <property type="match status" value="1"/>
</dbReference>
<dbReference type="GO" id="GO:0042276">
    <property type="term" value="P:error-prone translesion synthesis"/>
    <property type="evidence" value="ECO:0007669"/>
    <property type="project" value="TreeGrafter"/>
</dbReference>
<gene>
    <name evidence="3" type="ORF">O1Q84_26200</name>
</gene>
<dbReference type="InterPro" id="IPR001126">
    <property type="entry name" value="UmuC"/>
</dbReference>
<dbReference type="Gene3D" id="1.10.150.20">
    <property type="entry name" value="5' to 3' exonuclease, C-terminal subdomain"/>
    <property type="match status" value="1"/>
</dbReference>
<dbReference type="EMBL" id="CP114196">
    <property type="protein sequence ID" value="WAT93613.1"/>
    <property type="molecule type" value="Genomic_DNA"/>
</dbReference>
<dbReference type="SUPFAM" id="SSF56672">
    <property type="entry name" value="DNA/RNA polymerases"/>
    <property type="match status" value="1"/>
</dbReference>
<dbReference type="AlphaFoldDB" id="A0AA47LAE8"/>
<dbReference type="InterPro" id="IPR043502">
    <property type="entry name" value="DNA/RNA_pol_sf"/>
</dbReference>
<sequence>MAVKSFALIDGTGFYAHSSAQFHPGLKGKPVLVSAGQGISIAGANIKEFGIPKFSPIWEIDSKVAMHHGAIFKCNFNTLGQISRNFKQSLIDVSEGLPIFHYSVDESWVETTELLKNGIDLESEAWRWREHIWKTTGVPTGVGIGPSLTLSKLASFAAKKLQGSNGVFVISKDNLIQTLEKVPVSEVWNVGRKLSKHFSHMGIYSALDLARQDPKKMQKAFSISVANTVHELNGTPVYNWNDTRPKKQQIWSTSSYRDRLQSRESIMSELSLHLAEAFFKLRAQKSEALAITAFVSTSIHDDPQEQFKASRSIHLSYGVCDTSVGLKTLRAIQGDLIPTQPTKTRIYKVGVGLTSLIDAEHKQADLFEHDVNNHKLSKAIDCINTRFGKGTIEFGARTKRYSERPGNVKLLELENYFSDFNELLEVKCI</sequence>
<keyword evidence="3" id="KW-0614">Plasmid</keyword>
<geneLocation type="plasmid" evidence="3 4">
    <name>pHLA</name>
</geneLocation>
<dbReference type="GO" id="GO:0003887">
    <property type="term" value="F:DNA-directed DNA polymerase activity"/>
    <property type="evidence" value="ECO:0007669"/>
    <property type="project" value="TreeGrafter"/>
</dbReference>
<dbReference type="RefSeq" id="WP_025633977.1">
    <property type="nucleotide sequence ID" value="NZ_CP114196.1"/>
</dbReference>
<dbReference type="GO" id="GO:0003684">
    <property type="term" value="F:damaged DNA binding"/>
    <property type="evidence" value="ECO:0007669"/>
    <property type="project" value="InterPro"/>
</dbReference>
<comment type="similarity">
    <text evidence="1">Belongs to the DNA polymerase type-Y family.</text>
</comment>
<feature type="domain" description="UmuC" evidence="2">
    <location>
        <begin position="6"/>
        <end position="191"/>
    </location>
</feature>
<name>A0AA47LAE8_VIBPH</name>
<dbReference type="Gene3D" id="3.40.1170.60">
    <property type="match status" value="1"/>
</dbReference>
<reference evidence="3" key="1">
    <citation type="submission" date="2022-12" db="EMBL/GenBank/DDBJ databases">
        <title>Vibrio parahaemolyticus become highly virulent by producing novel Tc toxins.</title>
        <authorList>
            <person name="Yang F."/>
            <person name="You Y."/>
            <person name="Lai Q."/>
            <person name="Xu L."/>
            <person name="Li F."/>
        </authorList>
    </citation>
    <scope>NUCLEOTIDE SEQUENCE</scope>
    <source>
        <strain evidence="3">Vp-HL-202005</strain>
        <plasmid evidence="3">pHLA</plasmid>
    </source>
</reference>
<dbReference type="GO" id="GO:0005829">
    <property type="term" value="C:cytosol"/>
    <property type="evidence" value="ECO:0007669"/>
    <property type="project" value="TreeGrafter"/>
</dbReference>
<dbReference type="Proteomes" id="UP001156560">
    <property type="component" value="Plasmid pHLA"/>
</dbReference>
<dbReference type="PROSITE" id="PS50173">
    <property type="entry name" value="UMUC"/>
    <property type="match status" value="1"/>
</dbReference>